<feature type="transmembrane region" description="Helical" evidence="2">
    <location>
        <begin position="569"/>
        <end position="589"/>
    </location>
</feature>
<feature type="region of interest" description="Disordered" evidence="1">
    <location>
        <begin position="160"/>
        <end position="225"/>
    </location>
</feature>
<dbReference type="eggNOG" id="COG0627">
    <property type="taxonomic scope" value="Bacteria"/>
</dbReference>
<dbReference type="Gene3D" id="3.40.50.1820">
    <property type="entry name" value="alpha/beta hydrolase"/>
    <property type="match status" value="1"/>
</dbReference>
<dbReference type="InterPro" id="IPR007349">
    <property type="entry name" value="DUF418"/>
</dbReference>
<organism evidence="5 6">
    <name type="scientific">Actinokineospora spheciospongiae</name>
    <dbReference type="NCBI Taxonomy" id="909613"/>
    <lineage>
        <taxon>Bacteria</taxon>
        <taxon>Bacillati</taxon>
        <taxon>Actinomycetota</taxon>
        <taxon>Actinomycetes</taxon>
        <taxon>Pseudonocardiales</taxon>
        <taxon>Pseudonocardiaceae</taxon>
        <taxon>Actinokineospora</taxon>
    </lineage>
</organism>
<feature type="transmembrane region" description="Helical" evidence="2">
    <location>
        <begin position="348"/>
        <end position="366"/>
    </location>
</feature>
<evidence type="ECO:0000256" key="2">
    <source>
        <dbReference type="SAM" id="Phobius"/>
    </source>
</evidence>
<feature type="transmembrane region" description="Helical" evidence="2">
    <location>
        <begin position="505"/>
        <end position="527"/>
    </location>
</feature>
<evidence type="ECO:0000256" key="1">
    <source>
        <dbReference type="SAM" id="MobiDB-lite"/>
    </source>
</evidence>
<reference evidence="5 6" key="1">
    <citation type="journal article" date="2014" name="Genome Announc.">
        <title>Draft Genome Sequence of the Antitrypanosomally Active Sponge-Associated Bacterium Actinokineospora sp. Strain EG49.</title>
        <authorList>
            <person name="Harjes J."/>
            <person name="Ryu T."/>
            <person name="Abdelmohsen U.R."/>
            <person name="Moitinho-Silva L."/>
            <person name="Horn H."/>
            <person name="Ravasi T."/>
            <person name="Hentschel U."/>
        </authorList>
    </citation>
    <scope>NUCLEOTIDE SEQUENCE [LARGE SCALE GENOMIC DNA]</scope>
    <source>
        <strain evidence="5 6">EG49</strain>
    </source>
</reference>
<feature type="transmembrane region" description="Helical" evidence="2">
    <location>
        <begin position="237"/>
        <end position="258"/>
    </location>
</feature>
<feature type="transmembrane region" description="Helical" evidence="2">
    <location>
        <begin position="430"/>
        <end position="448"/>
    </location>
</feature>
<name>W7IWG4_9PSEU</name>
<proteinExistence type="predicted"/>
<dbReference type="STRING" id="909613.UO65_3567"/>
<keyword evidence="2" id="KW-0812">Transmembrane</keyword>
<dbReference type="AlphaFoldDB" id="W7IWG4"/>
<dbReference type="Pfam" id="PF07786">
    <property type="entry name" value="HGSNAT_cat"/>
    <property type="match status" value="1"/>
</dbReference>
<feature type="domain" description="DUF418" evidence="3">
    <location>
        <begin position="507"/>
        <end position="604"/>
    </location>
</feature>
<keyword evidence="2" id="KW-0472">Membrane</keyword>
<gene>
    <name evidence="5" type="ORF">UO65_3567</name>
</gene>
<dbReference type="PATRIC" id="fig|909613.9.peg.3567"/>
<feature type="region of interest" description="Disordered" evidence="1">
    <location>
        <begin position="104"/>
        <end position="139"/>
    </location>
</feature>
<feature type="domain" description="Heparan-alpha-glucosaminide N-acetyltransferase catalytic" evidence="4">
    <location>
        <begin position="227"/>
        <end position="423"/>
    </location>
</feature>
<keyword evidence="2" id="KW-1133">Transmembrane helix</keyword>
<evidence type="ECO:0000313" key="5">
    <source>
        <dbReference type="EMBL" id="EWC61147.1"/>
    </source>
</evidence>
<feature type="transmembrane region" description="Helical" evidence="2">
    <location>
        <begin position="386"/>
        <end position="409"/>
    </location>
</feature>
<dbReference type="InterPro" id="IPR012429">
    <property type="entry name" value="HGSNAT_cat"/>
</dbReference>
<accession>W7IWG4</accession>
<evidence type="ECO:0000259" key="4">
    <source>
        <dbReference type="Pfam" id="PF07786"/>
    </source>
</evidence>
<protein>
    <submittedName>
        <fullName evidence="5">Putative membrane protein</fullName>
    </submittedName>
</protein>
<keyword evidence="6" id="KW-1185">Reference proteome</keyword>
<dbReference type="EMBL" id="AYXG01000129">
    <property type="protein sequence ID" value="EWC61147.1"/>
    <property type="molecule type" value="Genomic_DNA"/>
</dbReference>
<dbReference type="PANTHER" id="PTHR30590">
    <property type="entry name" value="INNER MEMBRANE PROTEIN"/>
    <property type="match status" value="1"/>
</dbReference>
<feature type="transmembrane region" description="Helical" evidence="2">
    <location>
        <begin position="270"/>
        <end position="288"/>
    </location>
</feature>
<dbReference type="Pfam" id="PF04235">
    <property type="entry name" value="DUF418"/>
    <property type="match status" value="1"/>
</dbReference>
<comment type="caution">
    <text evidence="5">The sequence shown here is derived from an EMBL/GenBank/DDBJ whole genome shotgun (WGS) entry which is preliminary data.</text>
</comment>
<dbReference type="InterPro" id="IPR029058">
    <property type="entry name" value="AB_hydrolase_fold"/>
</dbReference>
<dbReference type="eggNOG" id="COG2311">
    <property type="taxonomic scope" value="Bacteria"/>
</dbReference>
<dbReference type="PANTHER" id="PTHR30590:SF3">
    <property type="entry name" value="HYPOTHETICAL MEMBRANE SPANNING PROTEIN"/>
    <property type="match status" value="1"/>
</dbReference>
<sequence length="613" mass="64949">MFTNTRVDPDEAAPPAARVLKVPAGHRLADVWRRPADLPEKGTVSEAAIPGAFAARPAWSCLPPAYAATPRPRLPVVVLLPGQPGAPRDWFDAGRLREHLRRVRPRARRAGSGRGGGRCPWPTRARSRFPAPPTRSAAPTCPCHRTAGISLVVQGDRPFVTDLRGRTGRLRGSGRPAGSAPRPDGWSPTRRSHDSVAVKQMPPDDISPARESARHQHATPTAPSTGRLVGIDLARALAVFGMFVVHLGPAATATTGIGSWVRHLAEGRSSALFATLAGFSLVLLAGRLEPKTGLAGRQAKVRIAIRAVVLLALGTVMAAFYGGVVILAFYGVYFLLALPLVRLRARTLAITAAVLAVVLPPLALGVKALVTEPVSTALKAYDPLDLVGGVGVLDLLLTGLYPAIPWMAFVTAGMALGRLDLSTHTVRRRLAVFGPGLAVFAHGTSWLMSRLFEGVRTAAETQRRWLSATGAKSGPKDLGAMGDTASPDGLGSVWSLLTAGPHSGMPFDVIGCVGVAITVIIGATVALDRLPLLRRLAAPVISVGTMSLTAYVGHFVLSPQLAGGGNESRTSWTPVLLFILGVTVFAWVWSRFFRRGPLEYLLNLATKPAERVR</sequence>
<evidence type="ECO:0000313" key="6">
    <source>
        <dbReference type="Proteomes" id="UP000019277"/>
    </source>
</evidence>
<evidence type="ECO:0000259" key="3">
    <source>
        <dbReference type="Pfam" id="PF04235"/>
    </source>
</evidence>
<feature type="transmembrane region" description="Helical" evidence="2">
    <location>
        <begin position="536"/>
        <end position="557"/>
    </location>
</feature>
<dbReference type="InterPro" id="IPR052529">
    <property type="entry name" value="Bact_Transport_Assoc"/>
</dbReference>
<feature type="transmembrane region" description="Helical" evidence="2">
    <location>
        <begin position="308"/>
        <end position="336"/>
    </location>
</feature>
<dbReference type="Proteomes" id="UP000019277">
    <property type="component" value="Unassembled WGS sequence"/>
</dbReference>